<keyword evidence="3 7" id="KW-0812">Transmembrane</keyword>
<evidence type="ECO:0000256" key="2">
    <source>
        <dbReference type="ARBA" id="ARBA00007802"/>
    </source>
</evidence>
<evidence type="ECO:0000313" key="10">
    <source>
        <dbReference type="Proteomes" id="UP000027336"/>
    </source>
</evidence>
<keyword evidence="10" id="KW-1185">Reference proteome</keyword>
<gene>
    <name evidence="8" type="ORF">BARRO_50108</name>
    <name evidence="9" type="ORF">O99_00176</name>
</gene>
<comment type="similarity">
    <text evidence="2">Belongs to the TrbL/VirB6 family.</text>
</comment>
<dbReference type="eggNOG" id="COG3846">
    <property type="taxonomic scope" value="Bacteria"/>
</dbReference>
<evidence type="ECO:0000313" key="9">
    <source>
        <dbReference type="EMBL" id="KEC56754.1"/>
    </source>
</evidence>
<accession>E6YLK7</accession>
<protein>
    <submittedName>
        <fullName evidence="9">P-type conjugative transfer protein TrbL</fullName>
    </submittedName>
    <submittedName>
        <fullName evidence="8">TrbL/VirB6 plasmid conjugal transfer protein</fullName>
    </submittedName>
</protein>
<dbReference type="InterPro" id="IPR007688">
    <property type="entry name" value="Conjugal_tfr_TrbL/VirB6"/>
</dbReference>
<evidence type="ECO:0000256" key="4">
    <source>
        <dbReference type="ARBA" id="ARBA00022989"/>
    </source>
</evidence>
<dbReference type="Pfam" id="PF04610">
    <property type="entry name" value="TrbL"/>
    <property type="match status" value="1"/>
</dbReference>
<keyword evidence="4 7" id="KW-1133">Transmembrane helix</keyword>
<feature type="transmembrane region" description="Helical" evidence="7">
    <location>
        <begin position="24"/>
        <end position="46"/>
    </location>
</feature>
<dbReference type="GO" id="GO:0016020">
    <property type="term" value="C:membrane"/>
    <property type="evidence" value="ECO:0007669"/>
    <property type="project" value="UniProtKB-SubCell"/>
</dbReference>
<evidence type="ECO:0000256" key="6">
    <source>
        <dbReference type="SAM" id="MobiDB-lite"/>
    </source>
</evidence>
<evidence type="ECO:0000256" key="5">
    <source>
        <dbReference type="ARBA" id="ARBA00023136"/>
    </source>
</evidence>
<dbReference type="EMBL" id="FN645459">
    <property type="protein sequence ID" value="CBI77759.1"/>
    <property type="molecule type" value="Genomic_DNA"/>
</dbReference>
<name>E6YLK7_9HYPH</name>
<comment type="subcellular location">
    <subcellularLocation>
        <location evidence="1">Membrane</location>
        <topology evidence="1">Multi-pass membrane protein</topology>
    </subcellularLocation>
</comment>
<dbReference type="AlphaFoldDB" id="E6YLK7"/>
<feature type="compositionally biased region" description="Polar residues" evidence="6">
    <location>
        <begin position="255"/>
        <end position="264"/>
    </location>
</feature>
<reference evidence="8" key="1">
    <citation type="journal article" date="2011" name="PLoS Genet.">
        <title>Parallel evolution of a type IV secretion system in radiating lineages of the host-restricted bacterial pathogen Bartonella.</title>
        <authorList>
            <person name="Engel P."/>
            <person name="Salzburger W."/>
            <person name="Liesch M."/>
            <person name="Chang C.C."/>
            <person name="Maruyama S."/>
            <person name="Lanz C."/>
            <person name="Calteau A."/>
            <person name="Lajus A."/>
            <person name="Medigue C."/>
            <person name="Schuster S.C."/>
            <person name="Dehio C."/>
        </authorList>
    </citation>
    <scope>NUCLEOTIDE SEQUENCE</scope>
    <source>
        <strain evidence="8">ATCC BAA-1498</strain>
    </source>
</reference>
<evidence type="ECO:0000256" key="1">
    <source>
        <dbReference type="ARBA" id="ARBA00004141"/>
    </source>
</evidence>
<feature type="region of interest" description="Disordered" evidence="6">
    <location>
        <begin position="234"/>
        <end position="276"/>
    </location>
</feature>
<sequence length="276" mass="28900">MLVFFLGFGGSRWTSDIAINYYKTVLSIAVQFMSMILLIAIGQTFLNHYYTQISKGISLQELAVILVISLILLSLVNKVPLMISGIMTGANLGAIGNTVGVGTAISATAAAATGAVMTGKAVAGAVSEVAGGVSALKAAYQKAASSMNFSNDTPRIGDVLKQSKNSDKGQEVATMSSSLYAQAAGYANMDSSSNIRGFDTVVQAAKLATGTTSELAKGIGSQIKKGLQERIKETTGGKIAQSIRESMEPKEESQENQFWENSLSKADINDEVAAFS</sequence>
<reference evidence="9 10" key="2">
    <citation type="submission" date="2012-04" db="EMBL/GenBank/DDBJ databases">
        <title>The Genome Sequence of Bartonella rochalimae BMGH.</title>
        <authorList>
            <consortium name="The Broad Institute Genome Sequencing Platform"/>
            <consortium name="The Broad Institute Genome Sequencing Center for Infectious Disease"/>
            <person name="Feldgarden M."/>
            <person name="Kirby J."/>
            <person name="Kosoy M."/>
            <person name="Birtles R."/>
            <person name="Probert W.S."/>
            <person name="Chiaraviglio L."/>
            <person name="Walker B."/>
            <person name="Young S.K."/>
            <person name="Zeng Q."/>
            <person name="Gargeya S."/>
            <person name="Fitzgerald M."/>
            <person name="Haas B."/>
            <person name="Abouelleil A."/>
            <person name="Alvarado L."/>
            <person name="Arachchi H.M."/>
            <person name="Berlin A.M."/>
            <person name="Chapman S.B."/>
            <person name="Goldberg J."/>
            <person name="Griggs A."/>
            <person name="Gujja S."/>
            <person name="Hansen M."/>
            <person name="Howarth C."/>
            <person name="Imamovic A."/>
            <person name="Larimer J."/>
            <person name="McCowen C."/>
            <person name="Montmayeur A."/>
            <person name="Murphy C."/>
            <person name="Neiman D."/>
            <person name="Pearson M."/>
            <person name="Priest M."/>
            <person name="Roberts A."/>
            <person name="Saif S."/>
            <person name="Shea T."/>
            <person name="Sisk P."/>
            <person name="Sykes S."/>
            <person name="Wortman J."/>
            <person name="Nusbaum C."/>
            <person name="Birren B."/>
        </authorList>
    </citation>
    <scope>NUCLEOTIDE SEQUENCE [LARGE SCALE GENOMIC DNA]</scope>
    <source>
        <strain evidence="9 10">ATCC BAA-1498</strain>
    </source>
</reference>
<keyword evidence="5 7" id="KW-0472">Membrane</keyword>
<dbReference type="Proteomes" id="UP000027336">
    <property type="component" value="Unassembled WGS sequence"/>
</dbReference>
<evidence type="ECO:0000313" key="8">
    <source>
        <dbReference type="EMBL" id="CBI77759.1"/>
    </source>
</evidence>
<dbReference type="HOGENOM" id="CLU_1007092_0_0_5"/>
<feature type="transmembrane region" description="Helical" evidence="7">
    <location>
        <begin position="58"/>
        <end position="76"/>
    </location>
</feature>
<dbReference type="GO" id="GO:0030255">
    <property type="term" value="P:protein secretion by the type IV secretion system"/>
    <property type="evidence" value="ECO:0007669"/>
    <property type="project" value="InterPro"/>
</dbReference>
<proteinExistence type="inferred from homology"/>
<organism evidence="8">
    <name type="scientific">Bartonella rochalimae ATCC BAA-1498</name>
    <dbReference type="NCBI Taxonomy" id="685782"/>
    <lineage>
        <taxon>Bacteria</taxon>
        <taxon>Pseudomonadati</taxon>
        <taxon>Pseudomonadota</taxon>
        <taxon>Alphaproteobacteria</taxon>
        <taxon>Hyphomicrobiales</taxon>
        <taxon>Bartonellaceae</taxon>
        <taxon>Bartonella</taxon>
    </lineage>
</organism>
<dbReference type="EMBL" id="AHPK01000002">
    <property type="protein sequence ID" value="KEC56754.1"/>
    <property type="molecule type" value="Genomic_DNA"/>
</dbReference>
<dbReference type="PATRIC" id="fig|685782.3.peg.183"/>
<evidence type="ECO:0000256" key="7">
    <source>
        <dbReference type="SAM" id="Phobius"/>
    </source>
</evidence>
<evidence type="ECO:0000256" key="3">
    <source>
        <dbReference type="ARBA" id="ARBA00022692"/>
    </source>
</evidence>